<dbReference type="Gene3D" id="3.30.1240.10">
    <property type="match status" value="1"/>
</dbReference>
<reference evidence="1" key="2">
    <citation type="submission" date="2021-08" db="EMBL/GenBank/DDBJ databases">
        <authorList>
            <person name="Tani A."/>
            <person name="Ola A."/>
            <person name="Ogura Y."/>
            <person name="Katsura K."/>
            <person name="Hayashi T."/>
        </authorList>
    </citation>
    <scope>NUCLEOTIDE SEQUENCE</scope>
    <source>
        <strain evidence="1">NBRC 103626</strain>
    </source>
</reference>
<dbReference type="CDD" id="cd07516">
    <property type="entry name" value="HAD_Pase"/>
    <property type="match status" value="1"/>
</dbReference>
<dbReference type="PANTHER" id="PTHR10000">
    <property type="entry name" value="PHOSPHOSERINE PHOSPHATASE"/>
    <property type="match status" value="1"/>
</dbReference>
<dbReference type="EMBL" id="BPQM01000042">
    <property type="protein sequence ID" value="GJD78769.1"/>
    <property type="molecule type" value="Genomic_DNA"/>
</dbReference>
<reference evidence="1" key="1">
    <citation type="journal article" date="2016" name="Front. Microbiol.">
        <title>Genome Sequence of the Piezophilic, Mesophilic Sulfate-Reducing Bacterium Desulfovibrio indicus J2T.</title>
        <authorList>
            <person name="Cao J."/>
            <person name="Maignien L."/>
            <person name="Shao Z."/>
            <person name="Alain K."/>
            <person name="Jebbar M."/>
        </authorList>
    </citation>
    <scope>NUCLEOTIDE SEQUENCE</scope>
    <source>
        <strain evidence="1">NBRC 103626</strain>
    </source>
</reference>
<organism evidence="1 2">
    <name type="scientific">Methylobacterium gregans</name>
    <dbReference type="NCBI Taxonomy" id="374424"/>
    <lineage>
        <taxon>Bacteria</taxon>
        <taxon>Pseudomonadati</taxon>
        <taxon>Pseudomonadota</taxon>
        <taxon>Alphaproteobacteria</taxon>
        <taxon>Hyphomicrobiales</taxon>
        <taxon>Methylobacteriaceae</taxon>
        <taxon>Methylobacterium</taxon>
    </lineage>
</organism>
<dbReference type="Pfam" id="PF08282">
    <property type="entry name" value="Hydrolase_3"/>
    <property type="match status" value="1"/>
</dbReference>
<dbReference type="SFLD" id="SFLDG01140">
    <property type="entry name" value="C2.B:_Phosphomannomutase_and_P"/>
    <property type="match status" value="1"/>
</dbReference>
<gene>
    <name evidence="1" type="primary">yidA</name>
    <name evidence="1" type="ORF">NBEOAGPD_1988</name>
</gene>
<evidence type="ECO:0000313" key="1">
    <source>
        <dbReference type="EMBL" id="GJD78769.1"/>
    </source>
</evidence>
<evidence type="ECO:0000313" key="2">
    <source>
        <dbReference type="Proteomes" id="UP001055108"/>
    </source>
</evidence>
<sequence>MRDIALVISDVDGTLVTDDKRLTPATIAAVRRLEAAGIGFTLASSRPPVGLRGLVGELGLALPLGAFNGACVVGPDLAVIEEHAVPEDAAREAARRLEAAGIDVWVFAAGAWWLRDPNGPYTDLERRTLRAEPQVRDDLASLLGRAQKIVGVSRDRARLAACEDALAQALGSGASVHRSQPYYLDVTPPGQDKGAFVAWMSQHLGIAPERIATFGDAANDRAMFERSGFSVAMGNAAAAVKAVASATTESNEADGFAAAVERLILGPV</sequence>
<dbReference type="GO" id="GO:0005829">
    <property type="term" value="C:cytosol"/>
    <property type="evidence" value="ECO:0007669"/>
    <property type="project" value="TreeGrafter"/>
</dbReference>
<dbReference type="SUPFAM" id="SSF56784">
    <property type="entry name" value="HAD-like"/>
    <property type="match status" value="1"/>
</dbReference>
<dbReference type="Proteomes" id="UP001055108">
    <property type="component" value="Unassembled WGS sequence"/>
</dbReference>
<dbReference type="GO" id="GO:0016791">
    <property type="term" value="F:phosphatase activity"/>
    <property type="evidence" value="ECO:0007669"/>
    <property type="project" value="TreeGrafter"/>
</dbReference>
<dbReference type="NCBIfam" id="TIGR00099">
    <property type="entry name" value="Cof-subfamily"/>
    <property type="match status" value="1"/>
</dbReference>
<dbReference type="InterPro" id="IPR023214">
    <property type="entry name" value="HAD_sf"/>
</dbReference>
<proteinExistence type="predicted"/>
<dbReference type="NCBIfam" id="TIGR01484">
    <property type="entry name" value="HAD-SF-IIB"/>
    <property type="match status" value="1"/>
</dbReference>
<dbReference type="GO" id="GO:0000287">
    <property type="term" value="F:magnesium ion binding"/>
    <property type="evidence" value="ECO:0007669"/>
    <property type="project" value="TreeGrafter"/>
</dbReference>
<dbReference type="InterPro" id="IPR000150">
    <property type="entry name" value="Cof"/>
</dbReference>
<name>A0AA37HMZ3_9HYPH</name>
<dbReference type="InterPro" id="IPR006379">
    <property type="entry name" value="HAD-SF_hydro_IIB"/>
</dbReference>
<comment type="caution">
    <text evidence="1">The sequence shown here is derived from an EMBL/GenBank/DDBJ whole genome shotgun (WGS) entry which is preliminary data.</text>
</comment>
<accession>A0AA37HMZ3</accession>
<dbReference type="InterPro" id="IPR036412">
    <property type="entry name" value="HAD-like_sf"/>
</dbReference>
<protein>
    <submittedName>
        <fullName evidence="1">Sugar phosphatase YidA</fullName>
    </submittedName>
</protein>
<dbReference type="Gene3D" id="3.40.50.1000">
    <property type="entry name" value="HAD superfamily/HAD-like"/>
    <property type="match status" value="1"/>
</dbReference>
<dbReference type="SFLD" id="SFLDS00003">
    <property type="entry name" value="Haloacid_Dehalogenase"/>
    <property type="match status" value="1"/>
</dbReference>
<dbReference type="AlphaFoldDB" id="A0AA37HMZ3"/>
<dbReference type="PANTHER" id="PTHR10000:SF8">
    <property type="entry name" value="HAD SUPERFAMILY HYDROLASE-LIKE, TYPE 3"/>
    <property type="match status" value="1"/>
</dbReference>
<dbReference type="PROSITE" id="PS01228">
    <property type="entry name" value="COF_1"/>
    <property type="match status" value="1"/>
</dbReference>
<keyword evidence="2" id="KW-1185">Reference proteome</keyword>
<dbReference type="RefSeq" id="WP_238302463.1">
    <property type="nucleotide sequence ID" value="NZ_BPQM01000042.1"/>
</dbReference>